<dbReference type="AlphaFoldDB" id="A0A1R3KJB0"/>
<dbReference type="Gramene" id="OMP07139">
    <property type="protein sequence ID" value="OMP07139"/>
    <property type="gene ID" value="CCACVL1_01369"/>
</dbReference>
<dbReference type="EMBL" id="AWWV01004631">
    <property type="protein sequence ID" value="OMP07139.1"/>
    <property type="molecule type" value="Genomic_DNA"/>
</dbReference>
<dbReference type="Proteomes" id="UP000188268">
    <property type="component" value="Unassembled WGS sequence"/>
</dbReference>
<protein>
    <submittedName>
        <fullName evidence="1">NEDD4-binding protein 2-like protein</fullName>
    </submittedName>
</protein>
<gene>
    <name evidence="1" type="ORF">CCACVL1_01369</name>
</gene>
<evidence type="ECO:0000313" key="2">
    <source>
        <dbReference type="Proteomes" id="UP000188268"/>
    </source>
</evidence>
<organism evidence="1 2">
    <name type="scientific">Corchorus capsularis</name>
    <name type="common">Jute</name>
    <dbReference type="NCBI Taxonomy" id="210143"/>
    <lineage>
        <taxon>Eukaryota</taxon>
        <taxon>Viridiplantae</taxon>
        <taxon>Streptophyta</taxon>
        <taxon>Embryophyta</taxon>
        <taxon>Tracheophyta</taxon>
        <taxon>Spermatophyta</taxon>
        <taxon>Magnoliopsida</taxon>
        <taxon>eudicotyledons</taxon>
        <taxon>Gunneridae</taxon>
        <taxon>Pentapetalae</taxon>
        <taxon>rosids</taxon>
        <taxon>malvids</taxon>
        <taxon>Malvales</taxon>
        <taxon>Malvaceae</taxon>
        <taxon>Grewioideae</taxon>
        <taxon>Apeibeae</taxon>
        <taxon>Corchorus</taxon>
    </lineage>
</organism>
<sequence length="111" mass="12345">MVRACPVGEILGVEQMIAERRVVNVVQHADRGRFKSPVAIVGHVLALDCMEMAVVPWRTFEALVPTIQILLDFFLGLFGGLDRIVGINERIVRRDVEEIGVVAWISNGSFD</sequence>
<accession>A0A1R3KJB0</accession>
<name>A0A1R3KJB0_COCAP</name>
<keyword evidence="2" id="KW-1185">Reference proteome</keyword>
<proteinExistence type="predicted"/>
<reference evidence="1 2" key="1">
    <citation type="submission" date="2013-09" db="EMBL/GenBank/DDBJ databases">
        <title>Corchorus capsularis genome sequencing.</title>
        <authorList>
            <person name="Alam M."/>
            <person name="Haque M.S."/>
            <person name="Islam M.S."/>
            <person name="Emdad E.M."/>
            <person name="Islam M.M."/>
            <person name="Ahmed B."/>
            <person name="Halim A."/>
            <person name="Hossen Q.M.M."/>
            <person name="Hossain M.Z."/>
            <person name="Ahmed R."/>
            <person name="Khan M.M."/>
            <person name="Islam R."/>
            <person name="Rashid M.M."/>
            <person name="Khan S.A."/>
            <person name="Rahman M.S."/>
            <person name="Alam M."/>
        </authorList>
    </citation>
    <scope>NUCLEOTIDE SEQUENCE [LARGE SCALE GENOMIC DNA]</scope>
    <source>
        <strain evidence="2">cv. CVL-1</strain>
        <tissue evidence="1">Whole seedling</tissue>
    </source>
</reference>
<evidence type="ECO:0000313" key="1">
    <source>
        <dbReference type="EMBL" id="OMP07139.1"/>
    </source>
</evidence>
<comment type="caution">
    <text evidence="1">The sequence shown here is derived from an EMBL/GenBank/DDBJ whole genome shotgun (WGS) entry which is preliminary data.</text>
</comment>